<comment type="caution">
    <text evidence="2">The sequence shown here is derived from an EMBL/GenBank/DDBJ whole genome shotgun (WGS) entry which is preliminary data.</text>
</comment>
<dbReference type="STRING" id="1437607.BISA_0099"/>
<accession>A0A087DEW4</accession>
<evidence type="ECO:0000256" key="1">
    <source>
        <dbReference type="SAM" id="MobiDB-lite"/>
    </source>
</evidence>
<protein>
    <submittedName>
        <fullName evidence="2">Uncharacterized protein</fullName>
    </submittedName>
</protein>
<reference evidence="2 3" key="1">
    <citation type="submission" date="2014-03" db="EMBL/GenBank/DDBJ databases">
        <title>Genomics of Bifidobacteria.</title>
        <authorList>
            <person name="Ventura M."/>
            <person name="Milani C."/>
            <person name="Lugli G.A."/>
        </authorList>
    </citation>
    <scope>NUCLEOTIDE SEQUENCE [LARGE SCALE GENOMIC DNA]</scope>
    <source>
        <strain evidence="2 3">DSM 23967</strain>
    </source>
</reference>
<dbReference type="Proteomes" id="UP000029066">
    <property type="component" value="Unassembled WGS sequence"/>
</dbReference>
<dbReference type="AlphaFoldDB" id="A0A087DEW4"/>
<proteinExistence type="predicted"/>
<feature type="compositionally biased region" description="Basic and acidic residues" evidence="1">
    <location>
        <begin position="23"/>
        <end position="32"/>
    </location>
</feature>
<dbReference type="RefSeq" id="WP_033889597.1">
    <property type="nucleotide sequence ID" value="NZ_JDUT01000002.1"/>
</dbReference>
<name>A0A087DEW4_9BIFI</name>
<evidence type="ECO:0000313" key="3">
    <source>
        <dbReference type="Proteomes" id="UP000029066"/>
    </source>
</evidence>
<organism evidence="2 3">
    <name type="scientific">Bifidobacterium saguini DSM 23967</name>
    <dbReference type="NCBI Taxonomy" id="1437607"/>
    <lineage>
        <taxon>Bacteria</taxon>
        <taxon>Bacillati</taxon>
        <taxon>Actinomycetota</taxon>
        <taxon>Actinomycetes</taxon>
        <taxon>Bifidobacteriales</taxon>
        <taxon>Bifidobacteriaceae</taxon>
        <taxon>Bifidobacterium</taxon>
    </lineage>
</organism>
<dbReference type="EMBL" id="JGZN01000003">
    <property type="protein sequence ID" value="KFI94064.1"/>
    <property type="molecule type" value="Genomic_DNA"/>
</dbReference>
<gene>
    <name evidence="2" type="ORF">BISA_0099</name>
</gene>
<evidence type="ECO:0000313" key="2">
    <source>
        <dbReference type="EMBL" id="KFI94064.1"/>
    </source>
</evidence>
<feature type="region of interest" description="Disordered" evidence="1">
    <location>
        <begin position="23"/>
        <end position="61"/>
    </location>
</feature>
<sequence length="61" mass="6381">MTQAFTQLATAILHGMRAVDDAARDISEKQSDETSDTGKGVDANSAGTGLQPLKGTNHDHV</sequence>